<name>A0A852RKI6_9ACTN</name>
<dbReference type="Pfam" id="PF19458">
    <property type="entry name" value="DUF5995"/>
    <property type="match status" value="1"/>
</dbReference>
<evidence type="ECO:0000313" key="2">
    <source>
        <dbReference type="EMBL" id="NYD31138.1"/>
    </source>
</evidence>
<evidence type="ECO:0000256" key="1">
    <source>
        <dbReference type="SAM" id="SignalP"/>
    </source>
</evidence>
<reference evidence="2 3" key="1">
    <citation type="submission" date="2020-07" db="EMBL/GenBank/DDBJ databases">
        <title>Sequencing the genomes of 1000 actinobacteria strains.</title>
        <authorList>
            <person name="Klenk H.-P."/>
        </authorList>
    </citation>
    <scope>NUCLEOTIDE SEQUENCE [LARGE SCALE GENOMIC DNA]</scope>
    <source>
        <strain evidence="2 3">DSM 19082</strain>
    </source>
</reference>
<dbReference type="InterPro" id="IPR046037">
    <property type="entry name" value="DUF5995"/>
</dbReference>
<dbReference type="EMBL" id="JACCBF010000001">
    <property type="protein sequence ID" value="NYD31138.1"/>
    <property type="molecule type" value="Genomic_DNA"/>
</dbReference>
<organism evidence="2 3">
    <name type="scientific">Nocardioides kongjuensis</name>
    <dbReference type="NCBI Taxonomy" id="349522"/>
    <lineage>
        <taxon>Bacteria</taxon>
        <taxon>Bacillati</taxon>
        <taxon>Actinomycetota</taxon>
        <taxon>Actinomycetes</taxon>
        <taxon>Propionibacteriales</taxon>
        <taxon>Nocardioidaceae</taxon>
        <taxon>Nocardioides</taxon>
    </lineage>
</organism>
<keyword evidence="3" id="KW-1185">Reference proteome</keyword>
<feature type="signal peptide" evidence="1">
    <location>
        <begin position="1"/>
        <end position="23"/>
    </location>
</feature>
<evidence type="ECO:0000313" key="3">
    <source>
        <dbReference type="Proteomes" id="UP000582231"/>
    </source>
</evidence>
<accession>A0A852RKI6</accession>
<comment type="caution">
    <text evidence="2">The sequence shown here is derived from an EMBL/GenBank/DDBJ whole genome shotgun (WGS) entry which is preliminary data.</text>
</comment>
<dbReference type="AlphaFoldDB" id="A0A852RKI6"/>
<proteinExistence type="predicted"/>
<gene>
    <name evidence="2" type="ORF">BJ958_002684</name>
</gene>
<dbReference type="Proteomes" id="UP000582231">
    <property type="component" value="Unassembled WGS sequence"/>
</dbReference>
<sequence length="313" mass="33635">MTALTRLLAAVVLPCLLAVTTVAAPAPATATGYGDDPDPLRALLLPPLDAVVALLAPLPVPATPYTGEVCVSGADACIDDVVARMQTRLDGLASSCSHSAIFSLAYLRVTENVRDAVRSGYFADRAWLNRVDAVFAQMYFDTTARWAAGDRTGIPAAWRIALQAEDDRAMSGLGNFLLAMNAHINSDFPHVLATVGLTGPDGSHKADHNRYNNRLDSLYAPVFAEEAARFDPTFDDIDAGTAEEAVAGVIMRGWREMVWRNAEALVLARTPAAKRLVEKEIEVYAALQAQLIRAFFVARPTKRDAWCAAHGAA</sequence>
<keyword evidence="1" id="KW-0732">Signal</keyword>
<feature type="chain" id="PRO_5039729360" evidence="1">
    <location>
        <begin position="24"/>
        <end position="313"/>
    </location>
</feature>
<dbReference type="RefSeq" id="WP_179727295.1">
    <property type="nucleotide sequence ID" value="NZ_BAABEF010000001.1"/>
</dbReference>
<protein>
    <submittedName>
        <fullName evidence="2">Uncharacterized protein</fullName>
    </submittedName>
</protein>